<organism evidence="1 2">
    <name type="scientific">Naganishia vaughanmartiniae</name>
    <dbReference type="NCBI Taxonomy" id="1424756"/>
    <lineage>
        <taxon>Eukaryota</taxon>
        <taxon>Fungi</taxon>
        <taxon>Dikarya</taxon>
        <taxon>Basidiomycota</taxon>
        <taxon>Agaricomycotina</taxon>
        <taxon>Tremellomycetes</taxon>
        <taxon>Filobasidiales</taxon>
        <taxon>Filobasidiaceae</taxon>
        <taxon>Naganishia</taxon>
    </lineage>
</organism>
<accession>A0ACC2X4E1</accession>
<comment type="caution">
    <text evidence="1">The sequence shown here is derived from an EMBL/GenBank/DDBJ whole genome shotgun (WGS) entry which is preliminary data.</text>
</comment>
<gene>
    <name evidence="1" type="ORF">QFC22_004071</name>
</gene>
<sequence length="460" mass="51460">MFSPRSEHASLDTGIEEEENQFVNSDVFAELTLEDVKDTVGSGEAIAYRQVSGDHRKPAFFIRNPSLIYGLTQSGGAAFFQRACEIVGYEWPPRLLPLFLRKTVAAFPIVESRRLQAYLTDQSQTTFAPYALFSAILAHMTSYVSEIRPHHKQLWVQVLLAMEDEFRLPRIQTVQLALLILTSRPAINSGQNTILTARAIGTAQLIGLHIDPTDWKLPRWERNLRKRVMWGSLQISQLGLGLSIVRLTLAALRDTPKANNAQALQMAFEACVPMVEFLEMMTDVDAGMFWIPYAPYHVINCASLILRVMILAKRQESPLRISCGNLLARLISTLTAAHHGYSWDVASLALDRIALIIASVECELPEVSPLRSTFSQHIHQSAPMSARRTQTKTENPTSHTPATESLPQQAASSYDHVPNLSDSLWWMHNEITNFPENFDWTLDGFAQFAGAHDAAAPNLL</sequence>
<evidence type="ECO:0000313" key="1">
    <source>
        <dbReference type="EMBL" id="KAJ9118167.1"/>
    </source>
</evidence>
<dbReference type="EMBL" id="JASBWU010000011">
    <property type="protein sequence ID" value="KAJ9118167.1"/>
    <property type="molecule type" value="Genomic_DNA"/>
</dbReference>
<reference evidence="1" key="1">
    <citation type="submission" date="2023-04" db="EMBL/GenBank/DDBJ databases">
        <title>Draft Genome sequencing of Naganishia species isolated from polar environments using Oxford Nanopore Technology.</title>
        <authorList>
            <person name="Leo P."/>
            <person name="Venkateswaran K."/>
        </authorList>
    </citation>
    <scope>NUCLEOTIDE SEQUENCE</scope>
    <source>
        <strain evidence="1">MNA-CCFEE 5425</strain>
    </source>
</reference>
<keyword evidence="2" id="KW-1185">Reference proteome</keyword>
<protein>
    <submittedName>
        <fullName evidence="1">Uncharacterized protein</fullName>
    </submittedName>
</protein>
<name>A0ACC2X4E1_9TREE</name>
<dbReference type="Proteomes" id="UP001243375">
    <property type="component" value="Unassembled WGS sequence"/>
</dbReference>
<evidence type="ECO:0000313" key="2">
    <source>
        <dbReference type="Proteomes" id="UP001243375"/>
    </source>
</evidence>
<proteinExistence type="predicted"/>